<dbReference type="STRING" id="1437874.CSPHI_09170"/>
<evidence type="ECO:0000313" key="2">
    <source>
        <dbReference type="Proteomes" id="UP000185469"/>
    </source>
</evidence>
<reference evidence="1 2" key="1">
    <citation type="submission" date="2014-08" db="EMBL/GenBank/DDBJ databases">
        <title>Complete genome sequence of Corynebacterium sphenisci CECT 5990(T) (=DSM 44792(T)), isolated from healthy wild penguins.</title>
        <authorList>
            <person name="Ruckert C."/>
            <person name="Albersmeier A."/>
            <person name="Winkler A."/>
            <person name="Kalinowski J."/>
        </authorList>
    </citation>
    <scope>NUCLEOTIDE SEQUENCE [LARGE SCALE GENOMIC DNA]</scope>
    <source>
        <strain evidence="1 2">DSM 44792</strain>
    </source>
</reference>
<dbReference type="GO" id="GO:0003824">
    <property type="term" value="F:catalytic activity"/>
    <property type="evidence" value="ECO:0007669"/>
    <property type="project" value="InterPro"/>
</dbReference>
<dbReference type="Gene3D" id="3.40.50.10540">
    <property type="entry name" value="Crotonobetainyl-coa:carnitine coa-transferase, domain 1"/>
    <property type="match status" value="1"/>
</dbReference>
<dbReference type="PANTHER" id="PTHR48228">
    <property type="entry name" value="SUCCINYL-COA--D-CITRAMALATE COA-TRANSFERASE"/>
    <property type="match status" value="1"/>
</dbReference>
<dbReference type="InterPro" id="IPR023606">
    <property type="entry name" value="CoA-Trfase_III_dom_1_sf"/>
</dbReference>
<dbReference type="PANTHER" id="PTHR48228:SF5">
    <property type="entry name" value="ALPHA-METHYLACYL-COA RACEMASE"/>
    <property type="match status" value="1"/>
</dbReference>
<dbReference type="Proteomes" id="UP000185469">
    <property type="component" value="Chromosome"/>
</dbReference>
<dbReference type="Gene3D" id="3.30.1540.10">
    <property type="entry name" value="formyl-coa transferase, domain 3"/>
    <property type="match status" value="1"/>
</dbReference>
<dbReference type="Pfam" id="PF02515">
    <property type="entry name" value="CoA_transf_3"/>
    <property type="match status" value="1"/>
</dbReference>
<dbReference type="AlphaFoldDB" id="A0A1L7CZ42"/>
<proteinExistence type="predicted"/>
<dbReference type="KEGG" id="csph:CSPHI_09170"/>
<dbReference type="InterPro" id="IPR044855">
    <property type="entry name" value="CoA-Trfase_III_dom3_sf"/>
</dbReference>
<dbReference type="InterPro" id="IPR003673">
    <property type="entry name" value="CoA-Trfase_fam_III"/>
</dbReference>
<dbReference type="SUPFAM" id="SSF89796">
    <property type="entry name" value="CoA-transferase family III (CaiB/BaiF)"/>
    <property type="match status" value="1"/>
</dbReference>
<protein>
    <submittedName>
        <fullName evidence="1">2-octaprenyl-3-methyl-6-methoxy-1,4-benzoquinol hydroxylase</fullName>
    </submittedName>
</protein>
<dbReference type="InterPro" id="IPR050509">
    <property type="entry name" value="CoA-transferase_III"/>
</dbReference>
<sequence length="282" mass="28646">MAGVRVVTLAPNLPGPVAAARLAALGADVVKVEPPSGDLLAMACPPYYAALAEGQRVRVIDLKGAAGRTELEELLRDADLLLTSSRPAALAKLGLGFADLAARHPRLAQVAIVGEVADPEHPGHDLTYQAAAGTLQPPAMPPVPWADMAGAERAVAEALLALAIVDRTGRGVLRTVGLGDVVADLAAPLRHGLTGPGAPLGGALPQYAIHAAAEGHVAVAALEPHFLGRLIDELGLGPDEAAALASGDGAALAEALRGRTAAQWAAWAAERDLPIAEVRRPG</sequence>
<accession>A0A1L7CZ42</accession>
<name>A0A1L7CZ42_9CORY</name>
<dbReference type="EMBL" id="CP009248">
    <property type="protein sequence ID" value="APT91155.1"/>
    <property type="molecule type" value="Genomic_DNA"/>
</dbReference>
<gene>
    <name evidence="1" type="ORF">CSPHI_09170</name>
</gene>
<keyword evidence="2" id="KW-1185">Reference proteome</keyword>
<organism evidence="1 2">
    <name type="scientific">Corynebacterium sphenisci DSM 44792</name>
    <dbReference type="NCBI Taxonomy" id="1437874"/>
    <lineage>
        <taxon>Bacteria</taxon>
        <taxon>Bacillati</taxon>
        <taxon>Actinomycetota</taxon>
        <taxon>Actinomycetes</taxon>
        <taxon>Mycobacteriales</taxon>
        <taxon>Corynebacteriaceae</taxon>
        <taxon>Corynebacterium</taxon>
    </lineage>
</organism>
<evidence type="ECO:0000313" key="1">
    <source>
        <dbReference type="EMBL" id="APT91155.1"/>
    </source>
</evidence>